<keyword evidence="2" id="KW-1185">Reference proteome</keyword>
<dbReference type="SUPFAM" id="SSF55874">
    <property type="entry name" value="ATPase domain of HSP90 chaperone/DNA topoisomerase II/histidine kinase"/>
    <property type="match status" value="1"/>
</dbReference>
<gene>
    <name evidence="1" type="ORF">GCM10009760_36100</name>
</gene>
<name>A0ABN2ZS65_9ACTN</name>
<comment type="caution">
    <text evidence="1">The sequence shown here is derived from an EMBL/GenBank/DDBJ whole genome shotgun (WGS) entry which is preliminary data.</text>
</comment>
<reference evidence="1 2" key="1">
    <citation type="journal article" date="2019" name="Int. J. Syst. Evol. Microbiol.">
        <title>The Global Catalogue of Microorganisms (GCM) 10K type strain sequencing project: providing services to taxonomists for standard genome sequencing and annotation.</title>
        <authorList>
            <consortium name="The Broad Institute Genomics Platform"/>
            <consortium name="The Broad Institute Genome Sequencing Center for Infectious Disease"/>
            <person name="Wu L."/>
            <person name="Ma J."/>
        </authorList>
    </citation>
    <scope>NUCLEOTIDE SEQUENCE [LARGE SCALE GENOMIC DNA]</scope>
    <source>
        <strain evidence="1 2">JCM 14560</strain>
    </source>
</reference>
<dbReference type="InterPro" id="IPR036890">
    <property type="entry name" value="HATPase_C_sf"/>
</dbReference>
<evidence type="ECO:0000313" key="2">
    <source>
        <dbReference type="Proteomes" id="UP001422759"/>
    </source>
</evidence>
<dbReference type="NCBIfam" id="NF047352">
    <property type="entry name" value="P_loop_sacsin"/>
    <property type="match status" value="1"/>
</dbReference>
<protein>
    <recommendedName>
        <fullName evidence="3">Histidine kinase/DNA gyrase B/HSP90-like ATPase</fullName>
    </recommendedName>
</protein>
<sequence length="342" mass="36604">MCVVTEIDSTTVAIAAADRLFDEYGEEAGLAVPEPADRAAARAAVTRLGERFAALRGAVRHVLARSSDQAAHLSDDDLQGLSEVVQNAEDLGASEVRILLQQGELLLAHNGAPVRLPDVLALAMPWLTTKEEDAESTGRFGIGLMTLRAISPLLEIHSGHYDVRFGNSTVTAVAGLRTPSGFVGPEWTVLRVPFEDGSLTVGDISRWLSGWTDSALLFLRHVTRIVLLGGDLRPLRELRLERGREKAEHLLLGGAMRQVRLREVESADGTRWLHCTAVVSAPEGVRRAGKATADTVAVSLAIPRGGPAPGQVHVRLPVTATALPFRIGACVTDLLWAQAGSH</sequence>
<organism evidence="1 2">
    <name type="scientific">Kitasatospora kazusensis</name>
    <dbReference type="NCBI Taxonomy" id="407974"/>
    <lineage>
        <taxon>Bacteria</taxon>
        <taxon>Bacillati</taxon>
        <taxon>Actinomycetota</taxon>
        <taxon>Actinomycetes</taxon>
        <taxon>Kitasatosporales</taxon>
        <taxon>Streptomycetaceae</taxon>
        <taxon>Kitasatospora</taxon>
    </lineage>
</organism>
<evidence type="ECO:0008006" key="3">
    <source>
        <dbReference type="Google" id="ProtNLM"/>
    </source>
</evidence>
<dbReference type="Proteomes" id="UP001422759">
    <property type="component" value="Unassembled WGS sequence"/>
</dbReference>
<proteinExistence type="predicted"/>
<accession>A0ABN2ZS65</accession>
<dbReference type="EMBL" id="BAAANT010000019">
    <property type="protein sequence ID" value="GAA2146367.1"/>
    <property type="molecule type" value="Genomic_DNA"/>
</dbReference>
<evidence type="ECO:0000313" key="1">
    <source>
        <dbReference type="EMBL" id="GAA2146367.1"/>
    </source>
</evidence>